<evidence type="ECO:0000256" key="6">
    <source>
        <dbReference type="ARBA" id="ARBA00023145"/>
    </source>
</evidence>
<keyword evidence="6" id="KW-0865">Zymogen</keyword>
<dbReference type="Pfam" id="PF02666">
    <property type="entry name" value="PS_Dcarbxylase"/>
    <property type="match status" value="1"/>
</dbReference>
<keyword evidence="9" id="KW-1208">Phospholipid metabolism</keyword>
<keyword evidence="8" id="KW-0456">Lyase</keyword>
<dbReference type="EMBL" id="JBHSWD010000001">
    <property type="protein sequence ID" value="MFC6592563.1"/>
    <property type="molecule type" value="Genomic_DNA"/>
</dbReference>
<evidence type="ECO:0000256" key="7">
    <source>
        <dbReference type="ARBA" id="ARBA00023209"/>
    </source>
</evidence>
<keyword evidence="13" id="KW-1185">Reference proteome</keyword>
<keyword evidence="7" id="KW-0594">Phospholipid biosynthesis</keyword>
<evidence type="ECO:0000256" key="8">
    <source>
        <dbReference type="ARBA" id="ARBA00023239"/>
    </source>
</evidence>
<keyword evidence="4" id="KW-0443">Lipid metabolism</keyword>
<evidence type="ECO:0000256" key="4">
    <source>
        <dbReference type="ARBA" id="ARBA00023098"/>
    </source>
</evidence>
<evidence type="ECO:0000313" key="13">
    <source>
        <dbReference type="Proteomes" id="UP001596297"/>
    </source>
</evidence>
<organism evidence="12 13">
    <name type="scientific">Deinococcus lacus</name>
    <dbReference type="NCBI Taxonomy" id="392561"/>
    <lineage>
        <taxon>Bacteria</taxon>
        <taxon>Thermotogati</taxon>
        <taxon>Deinococcota</taxon>
        <taxon>Deinococci</taxon>
        <taxon>Deinococcales</taxon>
        <taxon>Deinococcaceae</taxon>
        <taxon>Deinococcus</taxon>
    </lineage>
</organism>
<evidence type="ECO:0000256" key="1">
    <source>
        <dbReference type="ARBA" id="ARBA00022475"/>
    </source>
</evidence>
<evidence type="ECO:0000256" key="9">
    <source>
        <dbReference type="ARBA" id="ARBA00023264"/>
    </source>
</evidence>
<keyword evidence="1" id="KW-1003">Cell membrane</keyword>
<accession>A0ABW1YEW4</accession>
<keyword evidence="2" id="KW-0444">Lipid biosynthesis</keyword>
<feature type="region of interest" description="Disordered" evidence="11">
    <location>
        <begin position="250"/>
        <end position="289"/>
    </location>
</feature>
<proteinExistence type="predicted"/>
<name>A0ABW1YEW4_9DEIO</name>
<dbReference type="InterPro" id="IPR033175">
    <property type="entry name" value="PSD-A"/>
</dbReference>
<keyword evidence="3" id="KW-0210">Decarboxylase</keyword>
<dbReference type="InterPro" id="IPR003817">
    <property type="entry name" value="PS_Dcarbxylase"/>
</dbReference>
<evidence type="ECO:0000256" key="11">
    <source>
        <dbReference type="SAM" id="MobiDB-lite"/>
    </source>
</evidence>
<dbReference type="PANTHER" id="PTHR35809">
    <property type="entry name" value="ARCHAETIDYLSERINE DECARBOXYLASE PROENZYME-RELATED"/>
    <property type="match status" value="1"/>
</dbReference>
<keyword evidence="5" id="KW-0472">Membrane</keyword>
<evidence type="ECO:0000313" key="12">
    <source>
        <dbReference type="EMBL" id="MFC6592563.1"/>
    </source>
</evidence>
<evidence type="ECO:0000256" key="10">
    <source>
        <dbReference type="ARBA" id="ARBA00023317"/>
    </source>
</evidence>
<evidence type="ECO:0000256" key="5">
    <source>
        <dbReference type="ARBA" id="ARBA00023136"/>
    </source>
</evidence>
<protein>
    <submittedName>
        <fullName evidence="12">Phosphatidylserine decarboxylase</fullName>
    </submittedName>
</protein>
<dbReference type="PANTHER" id="PTHR35809:SF1">
    <property type="entry name" value="ARCHAETIDYLSERINE DECARBOXYLASE PROENZYME-RELATED"/>
    <property type="match status" value="1"/>
</dbReference>
<comment type="caution">
    <text evidence="12">The sequence shown here is derived from an EMBL/GenBank/DDBJ whole genome shotgun (WGS) entry which is preliminary data.</text>
</comment>
<sequence length="289" mass="30756">MKFRSLWPAAAGAGALWYLRSVHRFRDPVRVPAEAMGALLAPADGLVSFVRRVEGGRIAPAAGSAPSVTVGGQHWAAASLLGAERQTGWVVGIYVGPLDTHYVYVPASGQVQRMQYQRTPRRRNLPLIPLGGRLPLFLGQPQELLGRAAASNERHTTEFHSAGNQDYSVTLVADSLGLRATTYLQPHDQARAGNKLAFLAEGAGHAGLWLRVAACCQGRRARHRCPERGRSVGGQNHACGLSRYRGRPLKRLGSAPVTKQKSPGPPTLEEGREPLVASPSSACGGAGGT</sequence>
<evidence type="ECO:0000256" key="2">
    <source>
        <dbReference type="ARBA" id="ARBA00022516"/>
    </source>
</evidence>
<reference evidence="13" key="1">
    <citation type="journal article" date="2019" name="Int. J. Syst. Evol. Microbiol.">
        <title>The Global Catalogue of Microorganisms (GCM) 10K type strain sequencing project: providing services to taxonomists for standard genome sequencing and annotation.</title>
        <authorList>
            <consortium name="The Broad Institute Genomics Platform"/>
            <consortium name="The Broad Institute Genome Sequencing Center for Infectious Disease"/>
            <person name="Wu L."/>
            <person name="Ma J."/>
        </authorList>
    </citation>
    <scope>NUCLEOTIDE SEQUENCE [LARGE SCALE GENOMIC DNA]</scope>
    <source>
        <strain evidence="13">CGMCC 1.15772</strain>
    </source>
</reference>
<dbReference type="RefSeq" id="WP_380083579.1">
    <property type="nucleotide sequence ID" value="NZ_JBHSWD010000001.1"/>
</dbReference>
<gene>
    <name evidence="12" type="ORF">ACFP81_11540</name>
</gene>
<dbReference type="Proteomes" id="UP001596297">
    <property type="component" value="Unassembled WGS sequence"/>
</dbReference>
<keyword evidence="10" id="KW-0670">Pyruvate</keyword>
<evidence type="ECO:0000256" key="3">
    <source>
        <dbReference type="ARBA" id="ARBA00022793"/>
    </source>
</evidence>